<dbReference type="PRINTS" id="PR00038">
    <property type="entry name" value="HTHLUXR"/>
</dbReference>
<keyword evidence="5" id="KW-1185">Reference proteome</keyword>
<name>A0A8J4DNG7_9ACTN</name>
<keyword evidence="1" id="KW-0547">Nucleotide-binding</keyword>
<dbReference type="InterPro" id="IPR000792">
    <property type="entry name" value="Tscrpt_reg_LuxR_C"/>
</dbReference>
<accession>A0A8J4DNG7</accession>
<dbReference type="GO" id="GO:0003677">
    <property type="term" value="F:DNA binding"/>
    <property type="evidence" value="ECO:0007669"/>
    <property type="project" value="InterPro"/>
</dbReference>
<dbReference type="RefSeq" id="WP_203897116.1">
    <property type="nucleotide sequence ID" value="NZ_BOPF01000002.1"/>
</dbReference>
<gene>
    <name evidence="4" type="ORF">Val02_04440</name>
</gene>
<dbReference type="InterPro" id="IPR036388">
    <property type="entry name" value="WH-like_DNA-bd_sf"/>
</dbReference>
<evidence type="ECO:0000256" key="1">
    <source>
        <dbReference type="ARBA" id="ARBA00022741"/>
    </source>
</evidence>
<dbReference type="GO" id="GO:0004016">
    <property type="term" value="F:adenylate cyclase activity"/>
    <property type="evidence" value="ECO:0007669"/>
    <property type="project" value="TreeGrafter"/>
</dbReference>
<protein>
    <recommendedName>
        <fullName evidence="3">HTH luxR-type domain-containing protein</fullName>
    </recommendedName>
</protein>
<evidence type="ECO:0000313" key="4">
    <source>
        <dbReference type="EMBL" id="GIJ43558.1"/>
    </source>
</evidence>
<evidence type="ECO:0000256" key="2">
    <source>
        <dbReference type="ARBA" id="ARBA00022840"/>
    </source>
</evidence>
<dbReference type="InterPro" id="IPR011990">
    <property type="entry name" value="TPR-like_helical_dom_sf"/>
</dbReference>
<dbReference type="SUPFAM" id="SSF52540">
    <property type="entry name" value="P-loop containing nucleoside triphosphate hydrolases"/>
    <property type="match status" value="1"/>
</dbReference>
<dbReference type="InterPro" id="IPR041664">
    <property type="entry name" value="AAA_16"/>
</dbReference>
<dbReference type="InterPro" id="IPR027417">
    <property type="entry name" value="P-loop_NTPase"/>
</dbReference>
<dbReference type="CDD" id="cd06170">
    <property type="entry name" value="LuxR_C_like"/>
    <property type="match status" value="1"/>
</dbReference>
<dbReference type="GO" id="GO:0005524">
    <property type="term" value="F:ATP binding"/>
    <property type="evidence" value="ECO:0007669"/>
    <property type="project" value="UniProtKB-KW"/>
</dbReference>
<dbReference type="EMBL" id="BOPF01000002">
    <property type="protein sequence ID" value="GIJ43558.1"/>
    <property type="molecule type" value="Genomic_DNA"/>
</dbReference>
<keyword evidence="2" id="KW-0067">ATP-binding</keyword>
<evidence type="ECO:0000259" key="3">
    <source>
        <dbReference type="PROSITE" id="PS50043"/>
    </source>
</evidence>
<dbReference type="Pfam" id="PF00196">
    <property type="entry name" value="GerE"/>
    <property type="match status" value="1"/>
</dbReference>
<evidence type="ECO:0000313" key="5">
    <source>
        <dbReference type="Proteomes" id="UP000619260"/>
    </source>
</evidence>
<dbReference type="PANTHER" id="PTHR16305:SF35">
    <property type="entry name" value="TRANSCRIPTIONAL ACTIVATOR DOMAIN"/>
    <property type="match status" value="1"/>
</dbReference>
<dbReference type="GO" id="GO:0006355">
    <property type="term" value="P:regulation of DNA-templated transcription"/>
    <property type="evidence" value="ECO:0007669"/>
    <property type="project" value="InterPro"/>
</dbReference>
<dbReference type="Gene3D" id="1.10.10.10">
    <property type="entry name" value="Winged helix-like DNA-binding domain superfamily/Winged helix DNA-binding domain"/>
    <property type="match status" value="1"/>
</dbReference>
<sequence>MSNAFVGRTVELALLRTALDRGCVVALRGDPGIGKTRLLEELAADAERRGFPVLAGRAAEFEREVPFGTVRNALAEHFDEAASGEFLPAERYRVYRAVRGLLERTAAGRGLVLLLDDVHWSDEGSLELLDHLLRHPPRGRVVVAFAYRPRQAPERLVRSVEDAVRRGVATALDVGPLTFGEAGALMPAAAGPGERHRLYEASGGNPFHLEILVRGSGRSTEILPALAPTPRTVLHAAAVAGDGADPGLLAAVAEMSTVDTLAALDHLAAHDLIRPDGPRGFRFRHPLVRAAAYEHAGPGWRVAAHARAAAELARRGAPVTDRAVHVQASARVGELSSVELLLAAATEAMRATPATAAHWLHTALGLLPDGPQNIGKRLALLHLRAQALGYSGRLADSRELLEQILRLLPEGSPPRVGAVTFLTMLQHLLGEHAEARALLRRELATQTGEGADVLRVALALTHLMPGDADDTAVEAAIATARDTGNRGLLLGALSKGAMSSQAFDVDDARPVAWLDEAAELADAMPDTELAGRLDDVVFLGLGELYRERFRAALRHIRRASDVSRATGQSHLIGSLQMIEGVLYCDTGDFRAALAVLDDALESVLLTGGRSAHSRVQGYRCWATLWTGDVATANALGEEAVALTTGAGRADWQPATAEGMLGWARYAAGDLDGCAEVLLSAGGGPDLPAIRPVWQPRWYEVLAAAAAAAGDHRRAGDMAARAARLAVAPGLSRRAGMIAVTQVHAALASDPAAAAEHAGRAATLFTRAGDRAGAARARTLLAAAYQALGKTEESAREAEAARRGFARCGAAPDWLFRAAGIPLAADPVPLTRREQEVLAHLAQSLTAAAIARRLGISTGTVHKHLAAVYRKLGTGDRLATVLRARELGLIPD</sequence>
<dbReference type="PANTHER" id="PTHR16305">
    <property type="entry name" value="TESTICULAR SOLUBLE ADENYLYL CYCLASE"/>
    <property type="match status" value="1"/>
</dbReference>
<comment type="caution">
    <text evidence="4">The sequence shown here is derived from an EMBL/GenBank/DDBJ whole genome shotgun (WGS) entry which is preliminary data.</text>
</comment>
<dbReference type="SUPFAM" id="SSF48452">
    <property type="entry name" value="TPR-like"/>
    <property type="match status" value="2"/>
</dbReference>
<feature type="domain" description="HTH luxR-type" evidence="3">
    <location>
        <begin position="822"/>
        <end position="887"/>
    </location>
</feature>
<organism evidence="4 5">
    <name type="scientific">Virgisporangium aliadipatigenens</name>
    <dbReference type="NCBI Taxonomy" id="741659"/>
    <lineage>
        <taxon>Bacteria</taxon>
        <taxon>Bacillati</taxon>
        <taxon>Actinomycetota</taxon>
        <taxon>Actinomycetes</taxon>
        <taxon>Micromonosporales</taxon>
        <taxon>Micromonosporaceae</taxon>
        <taxon>Virgisporangium</taxon>
    </lineage>
</organism>
<reference evidence="4" key="1">
    <citation type="submission" date="2021-01" db="EMBL/GenBank/DDBJ databases">
        <title>Whole genome shotgun sequence of Virgisporangium aliadipatigenens NBRC 105644.</title>
        <authorList>
            <person name="Komaki H."/>
            <person name="Tamura T."/>
        </authorList>
    </citation>
    <scope>NUCLEOTIDE SEQUENCE</scope>
    <source>
        <strain evidence="4">NBRC 105644</strain>
    </source>
</reference>
<dbReference type="Gene3D" id="3.40.50.300">
    <property type="entry name" value="P-loop containing nucleotide triphosphate hydrolases"/>
    <property type="match status" value="1"/>
</dbReference>
<dbReference type="PROSITE" id="PS50043">
    <property type="entry name" value="HTH_LUXR_2"/>
    <property type="match status" value="1"/>
</dbReference>
<dbReference type="Proteomes" id="UP000619260">
    <property type="component" value="Unassembled WGS sequence"/>
</dbReference>
<dbReference type="InterPro" id="IPR016032">
    <property type="entry name" value="Sig_transdc_resp-reg_C-effctor"/>
</dbReference>
<dbReference type="SMART" id="SM00421">
    <property type="entry name" value="HTH_LUXR"/>
    <property type="match status" value="1"/>
</dbReference>
<proteinExistence type="predicted"/>
<dbReference type="AlphaFoldDB" id="A0A8J4DNG7"/>
<dbReference type="SUPFAM" id="SSF46894">
    <property type="entry name" value="C-terminal effector domain of the bipartite response regulators"/>
    <property type="match status" value="1"/>
</dbReference>
<dbReference type="Pfam" id="PF13191">
    <property type="entry name" value="AAA_16"/>
    <property type="match status" value="1"/>
</dbReference>
<dbReference type="GO" id="GO:0005737">
    <property type="term" value="C:cytoplasm"/>
    <property type="evidence" value="ECO:0007669"/>
    <property type="project" value="TreeGrafter"/>
</dbReference>
<dbReference type="Gene3D" id="1.25.40.10">
    <property type="entry name" value="Tetratricopeptide repeat domain"/>
    <property type="match status" value="1"/>
</dbReference>